<dbReference type="OrthoDB" id="9778629at2"/>
<dbReference type="KEGG" id="fmr:Fuma_04318"/>
<accession>A0A1P8WKU3</accession>
<dbReference type="SUPFAM" id="SSF47240">
    <property type="entry name" value="Ferritin-like"/>
    <property type="match status" value="1"/>
</dbReference>
<dbReference type="InterPro" id="IPR009078">
    <property type="entry name" value="Ferritin-like_SF"/>
</dbReference>
<dbReference type="STRING" id="1891926.Fuma_04318"/>
<reference evidence="1 2" key="1">
    <citation type="journal article" date="2016" name="Front. Microbiol.">
        <title>Fuerstia marisgermanicae gen. nov., sp. nov., an Unusual Member of the Phylum Planctomycetes from the German Wadden Sea.</title>
        <authorList>
            <person name="Kohn T."/>
            <person name="Heuer A."/>
            <person name="Jogler M."/>
            <person name="Vollmers J."/>
            <person name="Boedeker C."/>
            <person name="Bunk B."/>
            <person name="Rast P."/>
            <person name="Borchert D."/>
            <person name="Glockner I."/>
            <person name="Freese H.M."/>
            <person name="Klenk H.P."/>
            <person name="Overmann J."/>
            <person name="Kaster A.K."/>
            <person name="Rohde M."/>
            <person name="Wiegand S."/>
            <person name="Jogler C."/>
        </authorList>
    </citation>
    <scope>NUCLEOTIDE SEQUENCE [LARGE SCALE GENOMIC DNA]</scope>
    <source>
        <strain evidence="1 2">NH11</strain>
    </source>
</reference>
<organism evidence="1 2">
    <name type="scientific">Fuerstiella marisgermanici</name>
    <dbReference type="NCBI Taxonomy" id="1891926"/>
    <lineage>
        <taxon>Bacteria</taxon>
        <taxon>Pseudomonadati</taxon>
        <taxon>Planctomycetota</taxon>
        <taxon>Planctomycetia</taxon>
        <taxon>Planctomycetales</taxon>
        <taxon>Planctomycetaceae</taxon>
        <taxon>Fuerstiella</taxon>
    </lineage>
</organism>
<dbReference type="PANTHER" id="PTHR42782">
    <property type="entry name" value="SI:CH73-314G15.3"/>
    <property type="match status" value="1"/>
</dbReference>
<dbReference type="CDD" id="cd00657">
    <property type="entry name" value="Ferritin_like"/>
    <property type="match status" value="1"/>
</dbReference>
<dbReference type="Pfam" id="PF04305">
    <property type="entry name" value="DUF455"/>
    <property type="match status" value="1"/>
</dbReference>
<evidence type="ECO:0008006" key="3">
    <source>
        <dbReference type="Google" id="ProtNLM"/>
    </source>
</evidence>
<dbReference type="Proteomes" id="UP000187735">
    <property type="component" value="Chromosome"/>
</dbReference>
<name>A0A1P8WKU3_9PLAN</name>
<proteinExistence type="predicted"/>
<sequence>MELRAFAEQVLLSNTLDEKLVRPNSPITDAAPGEPVRVETPQRPANLQFAPRRTAPAMPKGRAFDDTKKRAVAHHIMANHELQALEVMAMVLLAFPDAPAEFRTGLADVMFDEQRHTKLHANRAAELGISFGDLPMNSYIWTKATEYASVLEYIAGLPLVFEGANLDHTVEFEQYFLEHADTRGAAIMKAIHNDEIRHVEFGMHWLRKLKDPADSDFEAWQKALHWPIRPLHAKGDVFQRDARSAAGMPDEFIDQLRDWADS</sequence>
<dbReference type="AlphaFoldDB" id="A0A1P8WKU3"/>
<evidence type="ECO:0000313" key="2">
    <source>
        <dbReference type="Proteomes" id="UP000187735"/>
    </source>
</evidence>
<dbReference type="InterPro" id="IPR007402">
    <property type="entry name" value="DUF455"/>
</dbReference>
<dbReference type="EMBL" id="CP017641">
    <property type="protein sequence ID" value="APZ94679.1"/>
    <property type="molecule type" value="Genomic_DNA"/>
</dbReference>
<evidence type="ECO:0000313" key="1">
    <source>
        <dbReference type="EMBL" id="APZ94679.1"/>
    </source>
</evidence>
<gene>
    <name evidence="1" type="ORF">Fuma_04318</name>
</gene>
<keyword evidence="2" id="KW-1185">Reference proteome</keyword>
<dbReference type="InterPro" id="IPR011197">
    <property type="entry name" value="UCP012318"/>
</dbReference>
<dbReference type="PIRSF" id="PIRSF012318">
    <property type="entry name" value="UCP012318"/>
    <property type="match status" value="1"/>
</dbReference>
<dbReference type="PANTHER" id="PTHR42782:SF2">
    <property type="entry name" value="3-OXOACYL-[ACYL-CARRIER-PROTEIN] SYNTHASE-LIKE PROTEIN"/>
    <property type="match status" value="1"/>
</dbReference>
<dbReference type="RefSeq" id="WP_077025950.1">
    <property type="nucleotide sequence ID" value="NZ_CP017641.1"/>
</dbReference>
<protein>
    <recommendedName>
        <fullName evidence="3">DUF455 domain-containing protein</fullName>
    </recommendedName>
</protein>